<dbReference type="Pfam" id="PF17932">
    <property type="entry name" value="TetR_C_24"/>
    <property type="match status" value="1"/>
</dbReference>
<dbReference type="GO" id="GO:0000976">
    <property type="term" value="F:transcription cis-regulatory region binding"/>
    <property type="evidence" value="ECO:0007669"/>
    <property type="project" value="TreeGrafter"/>
</dbReference>
<comment type="caution">
    <text evidence="6">The sequence shown here is derived from an EMBL/GenBank/DDBJ whole genome shotgun (WGS) entry which is preliminary data.</text>
</comment>
<dbReference type="PANTHER" id="PTHR30055">
    <property type="entry name" value="HTH-TYPE TRANSCRIPTIONAL REGULATOR RUTR"/>
    <property type="match status" value="1"/>
</dbReference>
<dbReference type="InterPro" id="IPR050109">
    <property type="entry name" value="HTH-type_TetR-like_transc_reg"/>
</dbReference>
<dbReference type="SUPFAM" id="SSF48498">
    <property type="entry name" value="Tetracyclin repressor-like, C-terminal domain"/>
    <property type="match status" value="1"/>
</dbReference>
<dbReference type="AlphaFoldDB" id="A0A8J3N3E6"/>
<gene>
    <name evidence="6" type="ORF">KSF_071070</name>
</gene>
<dbReference type="Proteomes" id="UP000597444">
    <property type="component" value="Unassembled WGS sequence"/>
</dbReference>
<dbReference type="PANTHER" id="PTHR30055:SF234">
    <property type="entry name" value="HTH-TYPE TRANSCRIPTIONAL REGULATOR BETI"/>
    <property type="match status" value="1"/>
</dbReference>
<dbReference type="SUPFAM" id="SSF46689">
    <property type="entry name" value="Homeodomain-like"/>
    <property type="match status" value="1"/>
</dbReference>
<evidence type="ECO:0000259" key="5">
    <source>
        <dbReference type="PROSITE" id="PS50977"/>
    </source>
</evidence>
<dbReference type="EMBL" id="BNJK01000001">
    <property type="protein sequence ID" value="GHO97059.1"/>
    <property type="molecule type" value="Genomic_DNA"/>
</dbReference>
<dbReference type="GO" id="GO:0003700">
    <property type="term" value="F:DNA-binding transcription factor activity"/>
    <property type="evidence" value="ECO:0007669"/>
    <property type="project" value="TreeGrafter"/>
</dbReference>
<accession>A0A8J3N3E6</accession>
<name>A0A8J3N3E6_9CHLR</name>
<dbReference type="PRINTS" id="PR00455">
    <property type="entry name" value="HTHTETR"/>
</dbReference>
<protein>
    <recommendedName>
        <fullName evidence="5">HTH tetR-type domain-containing protein</fullName>
    </recommendedName>
</protein>
<sequence length="198" mass="22562">MPRTEEANQRIREEQRAKILDAAWRAFAKKGTAATMAEVAAEADVSYGLVYRYFSSKEAIFKALVEQMLQSGVLRVQRLLDQPGTPGERLTSLITKILEARRERSEIFLLFQHVMSDETMSEDVRKRLQERGQAYYDGMRQLIVEAQATGEVVADDPDQLVVALMAYLDGLSRLAARESEMLKEHFPDPEIVLRMLKP</sequence>
<keyword evidence="3" id="KW-0804">Transcription</keyword>
<evidence type="ECO:0000256" key="3">
    <source>
        <dbReference type="ARBA" id="ARBA00023163"/>
    </source>
</evidence>
<proteinExistence type="predicted"/>
<evidence type="ECO:0000256" key="1">
    <source>
        <dbReference type="ARBA" id="ARBA00023015"/>
    </source>
</evidence>
<keyword evidence="7" id="KW-1185">Reference proteome</keyword>
<evidence type="ECO:0000256" key="2">
    <source>
        <dbReference type="ARBA" id="ARBA00023125"/>
    </source>
</evidence>
<dbReference type="Gene3D" id="1.10.357.10">
    <property type="entry name" value="Tetracycline Repressor, domain 2"/>
    <property type="match status" value="1"/>
</dbReference>
<feature type="DNA-binding region" description="H-T-H motif" evidence="4">
    <location>
        <begin position="35"/>
        <end position="54"/>
    </location>
</feature>
<feature type="domain" description="HTH tetR-type" evidence="5">
    <location>
        <begin position="13"/>
        <end position="72"/>
    </location>
</feature>
<organism evidence="6 7">
    <name type="scientific">Reticulibacter mediterranei</name>
    <dbReference type="NCBI Taxonomy" id="2778369"/>
    <lineage>
        <taxon>Bacteria</taxon>
        <taxon>Bacillati</taxon>
        <taxon>Chloroflexota</taxon>
        <taxon>Ktedonobacteria</taxon>
        <taxon>Ktedonobacterales</taxon>
        <taxon>Reticulibacteraceae</taxon>
        <taxon>Reticulibacter</taxon>
    </lineage>
</organism>
<evidence type="ECO:0000313" key="6">
    <source>
        <dbReference type="EMBL" id="GHO97059.1"/>
    </source>
</evidence>
<keyword evidence="1" id="KW-0805">Transcription regulation</keyword>
<reference evidence="6" key="1">
    <citation type="submission" date="2020-10" db="EMBL/GenBank/DDBJ databases">
        <title>Taxonomic study of unclassified bacteria belonging to the class Ktedonobacteria.</title>
        <authorList>
            <person name="Yabe S."/>
            <person name="Wang C.M."/>
            <person name="Zheng Y."/>
            <person name="Sakai Y."/>
            <person name="Cavaletti L."/>
            <person name="Monciardini P."/>
            <person name="Donadio S."/>
        </authorList>
    </citation>
    <scope>NUCLEOTIDE SEQUENCE</scope>
    <source>
        <strain evidence="6">ID150040</strain>
    </source>
</reference>
<dbReference type="InterPro" id="IPR036271">
    <property type="entry name" value="Tet_transcr_reg_TetR-rel_C_sf"/>
</dbReference>
<keyword evidence="2 4" id="KW-0238">DNA-binding</keyword>
<dbReference type="RefSeq" id="WP_220207648.1">
    <property type="nucleotide sequence ID" value="NZ_BNJK01000001.1"/>
</dbReference>
<dbReference type="Pfam" id="PF00440">
    <property type="entry name" value="TetR_N"/>
    <property type="match status" value="1"/>
</dbReference>
<evidence type="ECO:0000256" key="4">
    <source>
        <dbReference type="PROSITE-ProRule" id="PRU00335"/>
    </source>
</evidence>
<dbReference type="Gene3D" id="1.10.10.60">
    <property type="entry name" value="Homeodomain-like"/>
    <property type="match status" value="1"/>
</dbReference>
<evidence type="ECO:0000313" key="7">
    <source>
        <dbReference type="Proteomes" id="UP000597444"/>
    </source>
</evidence>
<dbReference type="InterPro" id="IPR001647">
    <property type="entry name" value="HTH_TetR"/>
</dbReference>
<dbReference type="InterPro" id="IPR009057">
    <property type="entry name" value="Homeodomain-like_sf"/>
</dbReference>
<dbReference type="PROSITE" id="PS50977">
    <property type="entry name" value="HTH_TETR_2"/>
    <property type="match status" value="1"/>
</dbReference>
<dbReference type="InterPro" id="IPR041490">
    <property type="entry name" value="KstR2_TetR_C"/>
</dbReference>